<proteinExistence type="predicted"/>
<dbReference type="AlphaFoldDB" id="A0A645E8E4"/>
<sequence length="49" mass="5344">MIGVIHGVKLDIGVSVDKVIEPLCAHHHGGDEFPPMQRLFRVVDHACLG</sequence>
<organism evidence="1">
    <name type="scientific">bioreactor metagenome</name>
    <dbReference type="NCBI Taxonomy" id="1076179"/>
    <lineage>
        <taxon>unclassified sequences</taxon>
        <taxon>metagenomes</taxon>
        <taxon>ecological metagenomes</taxon>
    </lineage>
</organism>
<accession>A0A645E8E4</accession>
<evidence type="ECO:0000313" key="1">
    <source>
        <dbReference type="EMBL" id="MPM97498.1"/>
    </source>
</evidence>
<name>A0A645E8E4_9ZZZZ</name>
<reference evidence="1" key="1">
    <citation type="submission" date="2019-08" db="EMBL/GenBank/DDBJ databases">
        <authorList>
            <person name="Kucharzyk K."/>
            <person name="Murdoch R.W."/>
            <person name="Higgins S."/>
            <person name="Loffler F."/>
        </authorList>
    </citation>
    <scope>NUCLEOTIDE SEQUENCE</scope>
</reference>
<dbReference type="EMBL" id="VSSQ01043771">
    <property type="protein sequence ID" value="MPM97498.1"/>
    <property type="molecule type" value="Genomic_DNA"/>
</dbReference>
<comment type="caution">
    <text evidence="1">The sequence shown here is derived from an EMBL/GenBank/DDBJ whole genome shotgun (WGS) entry which is preliminary data.</text>
</comment>
<protein>
    <submittedName>
        <fullName evidence="1">Uncharacterized protein</fullName>
    </submittedName>
</protein>
<gene>
    <name evidence="1" type="ORF">SDC9_144671</name>
</gene>